<keyword evidence="9" id="KW-1185">Reference proteome</keyword>
<evidence type="ECO:0000256" key="6">
    <source>
        <dbReference type="ARBA" id="ARBA00049753"/>
    </source>
</evidence>
<organism evidence="8 9">
    <name type="scientific">Massilia cellulosiltytica</name>
    <dbReference type="NCBI Taxonomy" id="2683234"/>
    <lineage>
        <taxon>Bacteria</taxon>
        <taxon>Pseudomonadati</taxon>
        <taxon>Pseudomonadota</taxon>
        <taxon>Betaproteobacteria</taxon>
        <taxon>Burkholderiales</taxon>
        <taxon>Oxalobacteraceae</taxon>
        <taxon>Telluria group</taxon>
        <taxon>Massilia</taxon>
    </lineage>
</organism>
<comment type="function">
    <text evidence="5">Part of a binding-protein-dependent transport system for a sugar.</text>
</comment>
<dbReference type="PANTHER" id="PTHR43649">
    <property type="entry name" value="ARABINOSE-BINDING PROTEIN-RELATED"/>
    <property type="match status" value="1"/>
</dbReference>
<dbReference type="Gene3D" id="3.40.190.10">
    <property type="entry name" value="Periplasmic binding protein-like II"/>
    <property type="match status" value="2"/>
</dbReference>
<gene>
    <name evidence="8" type="ORF">GPY61_21345</name>
</gene>
<dbReference type="Pfam" id="PF13416">
    <property type="entry name" value="SBP_bac_8"/>
    <property type="match status" value="1"/>
</dbReference>
<evidence type="ECO:0000256" key="2">
    <source>
        <dbReference type="ARBA" id="ARBA00008520"/>
    </source>
</evidence>
<keyword evidence="4 7" id="KW-0732">Signal</keyword>
<evidence type="ECO:0000313" key="9">
    <source>
        <dbReference type="Proteomes" id="UP000443353"/>
    </source>
</evidence>
<feature type="chain" id="PRO_5030903147" description="Probable sugar-binding periplasmic protein" evidence="7">
    <location>
        <begin position="25"/>
        <end position="415"/>
    </location>
</feature>
<comment type="caution">
    <text evidence="8">The sequence shown here is derived from an EMBL/GenBank/DDBJ whole genome shotgun (WGS) entry which is preliminary data.</text>
</comment>
<dbReference type="GO" id="GO:0042597">
    <property type="term" value="C:periplasmic space"/>
    <property type="evidence" value="ECO:0007669"/>
    <property type="project" value="UniProtKB-SubCell"/>
</dbReference>
<dbReference type="InterPro" id="IPR006059">
    <property type="entry name" value="SBP"/>
</dbReference>
<comment type="similarity">
    <text evidence="2">Belongs to the bacterial solute-binding protein 1 family.</text>
</comment>
<protein>
    <recommendedName>
        <fullName evidence="6">Probable sugar-binding periplasmic protein</fullName>
    </recommendedName>
</protein>
<reference evidence="8 9" key="1">
    <citation type="submission" date="2019-12" db="EMBL/GenBank/DDBJ databases">
        <authorList>
            <person name="Li C."/>
            <person name="Zhao J."/>
        </authorList>
    </citation>
    <scope>NUCLEOTIDE SEQUENCE [LARGE SCALE GENOMIC DNA]</scope>
    <source>
        <strain evidence="8 9">NEAU-DD11</strain>
    </source>
</reference>
<sequence length="415" mass="45145">MHAMKVFATAIALVTAWCATAVHAGELEVLHFWDVGDDARAVNVLKSTLQRQGHTWKDFAVTADANGFPLFLLRSRVQSGNPPAAAQVKAPVIQQWAREGALANLDATARAGQWDAVLPRVVSDAMKYKGSYVAVPANIHRVNWLWINMRILKRANAQVPVTWDDFFAAAGAMKRAGYIAVTHGGQPWQDFLLFENVVLGVGGPEFYRKAFVALDPGALAGPVMEQALQTFRRIKPYTDVAAMGRNWNVAASRLANGEAGMQFMGDWAKPIFQTAQRRGSLEFACVPAPGTAKSYAYTVDSFALFKVNSPAKTRAQQDFAADLLAPGVQEEFNLVKGSIPVRQGVDLTKFDRCAKQSAAAFEAASRGGTLVPSISMALPPAVEDAMREAVSAYWHDDRITARATMQRLVAAARRP</sequence>
<evidence type="ECO:0000256" key="5">
    <source>
        <dbReference type="ARBA" id="ARBA00049629"/>
    </source>
</evidence>
<evidence type="ECO:0000313" key="8">
    <source>
        <dbReference type="EMBL" id="MVW62480.1"/>
    </source>
</evidence>
<dbReference type="EMBL" id="WSES01000006">
    <property type="protein sequence ID" value="MVW62480.1"/>
    <property type="molecule type" value="Genomic_DNA"/>
</dbReference>
<accession>A0A7X3K9L8</accession>
<evidence type="ECO:0000256" key="7">
    <source>
        <dbReference type="SAM" id="SignalP"/>
    </source>
</evidence>
<dbReference type="InterPro" id="IPR050490">
    <property type="entry name" value="Bact_solute-bd_prot1"/>
</dbReference>
<proteinExistence type="inferred from homology"/>
<evidence type="ECO:0000256" key="1">
    <source>
        <dbReference type="ARBA" id="ARBA00004418"/>
    </source>
</evidence>
<keyword evidence="3" id="KW-0813">Transport</keyword>
<dbReference type="PANTHER" id="PTHR43649:SF28">
    <property type="entry name" value="BINDING PROTEIN COMPONENT OF ABC SUGAR TRANSPORTER-RELATED"/>
    <property type="match status" value="1"/>
</dbReference>
<dbReference type="Proteomes" id="UP000443353">
    <property type="component" value="Unassembled WGS sequence"/>
</dbReference>
<dbReference type="AlphaFoldDB" id="A0A7X3K9L8"/>
<feature type="signal peptide" evidence="7">
    <location>
        <begin position="1"/>
        <end position="24"/>
    </location>
</feature>
<comment type="subcellular location">
    <subcellularLocation>
        <location evidence="1">Periplasm</location>
    </subcellularLocation>
</comment>
<evidence type="ECO:0000256" key="3">
    <source>
        <dbReference type="ARBA" id="ARBA00022448"/>
    </source>
</evidence>
<dbReference type="SUPFAM" id="SSF53850">
    <property type="entry name" value="Periplasmic binding protein-like II"/>
    <property type="match status" value="1"/>
</dbReference>
<name>A0A7X3K9L8_9BURK</name>
<evidence type="ECO:0000256" key="4">
    <source>
        <dbReference type="ARBA" id="ARBA00022729"/>
    </source>
</evidence>